<reference evidence="2" key="2">
    <citation type="submission" date="2020-09" db="EMBL/GenBank/DDBJ databases">
        <authorList>
            <person name="Sun Q."/>
            <person name="Ohkuma M."/>
        </authorList>
    </citation>
    <scope>NUCLEOTIDE SEQUENCE</scope>
    <source>
        <strain evidence="2">JCM 3172</strain>
    </source>
</reference>
<comment type="caution">
    <text evidence="2">The sequence shown here is derived from an EMBL/GenBank/DDBJ whole genome shotgun (WGS) entry which is preliminary data.</text>
</comment>
<protein>
    <recommendedName>
        <fullName evidence="4">Tetratricopeptide repeat protein</fullName>
    </recommendedName>
</protein>
<dbReference type="Gene3D" id="1.25.40.10">
    <property type="entry name" value="Tetratricopeptide repeat domain"/>
    <property type="match status" value="1"/>
</dbReference>
<dbReference type="RefSeq" id="WP_019889151.1">
    <property type="nucleotide sequence ID" value="NZ_BMQQ01000013.1"/>
</dbReference>
<dbReference type="Proteomes" id="UP000619486">
    <property type="component" value="Unassembled WGS sequence"/>
</dbReference>
<dbReference type="InterPro" id="IPR011990">
    <property type="entry name" value="TPR-like_helical_dom_sf"/>
</dbReference>
<evidence type="ECO:0000313" key="3">
    <source>
        <dbReference type="Proteomes" id="UP000619486"/>
    </source>
</evidence>
<evidence type="ECO:0000313" key="2">
    <source>
        <dbReference type="EMBL" id="GGT40429.1"/>
    </source>
</evidence>
<dbReference type="SUPFAM" id="SSF48452">
    <property type="entry name" value="TPR-like"/>
    <property type="match status" value="1"/>
</dbReference>
<dbReference type="AlphaFoldDB" id="A0A918H5L3"/>
<evidence type="ECO:0000256" key="1">
    <source>
        <dbReference type="SAM" id="MobiDB-lite"/>
    </source>
</evidence>
<feature type="region of interest" description="Disordered" evidence="1">
    <location>
        <begin position="139"/>
        <end position="171"/>
    </location>
</feature>
<keyword evidence="3" id="KW-1185">Reference proteome</keyword>
<name>A0A918H5L3_9ACTN</name>
<accession>A0A918H5L3</accession>
<feature type="compositionally biased region" description="Basic and acidic residues" evidence="1">
    <location>
        <begin position="159"/>
        <end position="171"/>
    </location>
</feature>
<proteinExistence type="predicted"/>
<gene>
    <name evidence="2" type="ORF">GCM10014713_37740</name>
</gene>
<reference evidence="2" key="1">
    <citation type="journal article" date="2014" name="Int. J. Syst. Evol. Microbiol.">
        <title>Complete genome sequence of Corynebacterium casei LMG S-19264T (=DSM 44701T), isolated from a smear-ripened cheese.</title>
        <authorList>
            <consortium name="US DOE Joint Genome Institute (JGI-PGF)"/>
            <person name="Walter F."/>
            <person name="Albersmeier A."/>
            <person name="Kalinowski J."/>
            <person name="Ruckert C."/>
        </authorList>
    </citation>
    <scope>NUCLEOTIDE SEQUENCE</scope>
    <source>
        <strain evidence="2">JCM 3172</strain>
    </source>
</reference>
<evidence type="ECO:0008006" key="4">
    <source>
        <dbReference type="Google" id="ProtNLM"/>
    </source>
</evidence>
<sequence>MGRIDNARIRVYAGMERFDDAWGSAHAALDRFRQLGNEMWHAHTQRDVGWLHLRQGSPDQALAPLTEAVDVTRRAGDAYAEAMARHLRGVAHRELGELSDARGDLEAALAIYQAGAYEWNEAAVLHDLIRTLRADGASDEADRMESSAISTNPAFARMPGRDGARAIPDEE</sequence>
<dbReference type="EMBL" id="BMQQ01000013">
    <property type="protein sequence ID" value="GGT40429.1"/>
    <property type="molecule type" value="Genomic_DNA"/>
</dbReference>
<dbReference type="Pfam" id="PF13424">
    <property type="entry name" value="TPR_12"/>
    <property type="match status" value="1"/>
</dbReference>
<organism evidence="2 3">
    <name type="scientific">Streptomyces purpureus</name>
    <dbReference type="NCBI Taxonomy" id="1951"/>
    <lineage>
        <taxon>Bacteria</taxon>
        <taxon>Bacillati</taxon>
        <taxon>Actinomycetota</taxon>
        <taxon>Actinomycetes</taxon>
        <taxon>Kitasatosporales</taxon>
        <taxon>Streptomycetaceae</taxon>
        <taxon>Streptomyces</taxon>
    </lineage>
</organism>